<reference evidence="9" key="1">
    <citation type="submission" date="2025-08" db="UniProtKB">
        <authorList>
            <consortium name="RefSeq"/>
        </authorList>
    </citation>
    <scope>IDENTIFICATION</scope>
    <source>
        <tissue evidence="9">Young leaves</tissue>
    </source>
</reference>
<dbReference type="GO" id="GO:0000139">
    <property type="term" value="C:Golgi membrane"/>
    <property type="evidence" value="ECO:0007669"/>
    <property type="project" value="UniProtKB-SubCell"/>
</dbReference>
<evidence type="ECO:0000313" key="9">
    <source>
        <dbReference type="RefSeq" id="XP_022931785.1"/>
    </source>
</evidence>
<dbReference type="RefSeq" id="XP_022931785.1">
    <property type="nucleotide sequence ID" value="XM_023076017.1"/>
</dbReference>
<comment type="similarity">
    <text evidence="2">Belongs to the glycosyltransferase 47 family.</text>
</comment>
<evidence type="ECO:0000256" key="2">
    <source>
        <dbReference type="ARBA" id="ARBA00010271"/>
    </source>
</evidence>
<keyword evidence="4" id="KW-0735">Signal-anchor</keyword>
<gene>
    <name evidence="9" type="primary">LOC111438049</name>
</gene>
<dbReference type="InterPro" id="IPR004263">
    <property type="entry name" value="Exostosin"/>
</dbReference>
<dbReference type="AlphaFoldDB" id="A0A6J1F0E7"/>
<dbReference type="PANTHER" id="PTHR11062:SF77">
    <property type="entry name" value="GLYCOSYLTRANSFERASE FAMILY EXOSTOSIN PROTEIN"/>
    <property type="match status" value="1"/>
</dbReference>
<dbReference type="GeneID" id="111438049"/>
<dbReference type="InterPro" id="IPR040911">
    <property type="entry name" value="Exostosin_GT47"/>
</dbReference>
<dbReference type="PANTHER" id="PTHR11062">
    <property type="entry name" value="EXOSTOSIN HEPARAN SULFATE GLYCOSYLTRANSFERASE -RELATED"/>
    <property type="match status" value="1"/>
</dbReference>
<dbReference type="Proteomes" id="UP000504609">
    <property type="component" value="Unplaced"/>
</dbReference>
<keyword evidence="5" id="KW-0333">Golgi apparatus</keyword>
<name>A0A6J1F0E7_CUCMO</name>
<proteinExistence type="inferred from homology"/>
<evidence type="ECO:0000256" key="4">
    <source>
        <dbReference type="ARBA" id="ARBA00022968"/>
    </source>
</evidence>
<keyword evidence="3" id="KW-0808">Transferase</keyword>
<evidence type="ECO:0000313" key="8">
    <source>
        <dbReference type="Proteomes" id="UP000504609"/>
    </source>
</evidence>
<organism evidence="8 9">
    <name type="scientific">Cucurbita moschata</name>
    <name type="common">Winter crookneck squash</name>
    <name type="synonym">Cucurbita pepo var. moschata</name>
    <dbReference type="NCBI Taxonomy" id="3662"/>
    <lineage>
        <taxon>Eukaryota</taxon>
        <taxon>Viridiplantae</taxon>
        <taxon>Streptophyta</taxon>
        <taxon>Embryophyta</taxon>
        <taxon>Tracheophyta</taxon>
        <taxon>Spermatophyta</taxon>
        <taxon>Magnoliopsida</taxon>
        <taxon>eudicotyledons</taxon>
        <taxon>Gunneridae</taxon>
        <taxon>Pentapetalae</taxon>
        <taxon>rosids</taxon>
        <taxon>fabids</taxon>
        <taxon>Cucurbitales</taxon>
        <taxon>Cucurbitaceae</taxon>
        <taxon>Cucurbiteae</taxon>
        <taxon>Cucurbita</taxon>
    </lineage>
</organism>
<keyword evidence="8" id="KW-1185">Reference proteome</keyword>
<keyword evidence="3" id="KW-0328">Glycosyltransferase</keyword>
<protein>
    <submittedName>
        <fullName evidence="9">Probable glycosyltransferase At3g07620 isoform X3</fullName>
    </submittedName>
</protein>
<feature type="transmembrane region" description="Helical" evidence="6">
    <location>
        <begin position="7"/>
        <end position="25"/>
    </location>
</feature>
<dbReference type="Pfam" id="PF03016">
    <property type="entry name" value="Exostosin_GT47"/>
    <property type="match status" value="1"/>
</dbReference>
<evidence type="ECO:0000256" key="3">
    <source>
        <dbReference type="ARBA" id="ARBA00022676"/>
    </source>
</evidence>
<evidence type="ECO:0000256" key="6">
    <source>
        <dbReference type="SAM" id="Phobius"/>
    </source>
</evidence>
<evidence type="ECO:0000256" key="5">
    <source>
        <dbReference type="ARBA" id="ARBA00023034"/>
    </source>
</evidence>
<dbReference type="GO" id="GO:0016757">
    <property type="term" value="F:glycosyltransferase activity"/>
    <property type="evidence" value="ECO:0007669"/>
    <property type="project" value="UniProtKB-KW"/>
</dbReference>
<sequence length="590" mass="68360">MEIRRLLIIIIMILITLFSFQYSVFQYTKSLNDKASTLMMVQNVCHMNNLGLCRFDTVDTGINNLDTKENVDYDTNKKVRTEVVDLTSEFLKKESVDEEEKSNLTEDTVIRETNAELSYSPLMKGDVLEDSNMTADEDALAGQEEDTRSSMEELENDDGVVLGKKDSVVLNDRKGGPDISTLSGPFISISQMYSKLSRAHKSSCLKQRRQCPQTSRRDRELHYARREIENSSVLRSTPGINASIFRNISIFTRSYELMEKMLKVYIYEEGQRPIFHQPILTGIYASEGWFMKLLEENKKFTVKDPEKAHLFYLPFSSQFLRVAFGNKFRNKRDLQKLLRKYIDLIGKKYPFWKRNGGSDHFLVACHDWAPKLTKRLVKNCIRALCNANAAADFEIGKDTSLPVTFVHSIDNPIDDIGGKPPSERTTLAFFAGSMHGYLRPILLHYWESKEPDMMIVGPMPHSIEGKSAYMKQMKRSKYCICARGYQVHTPRVIEAILNECFPVIISDNYVPPFFEVLNWESFSVFVKERDIPNLRDILLSIPEKNYLAMHSRVKMVQQHFLWHEKPAKYDAFHMILHSIWYTRVFEIKTN</sequence>
<feature type="domain" description="Exostosin GT47" evidence="7">
    <location>
        <begin position="259"/>
        <end position="539"/>
    </location>
</feature>
<evidence type="ECO:0000256" key="1">
    <source>
        <dbReference type="ARBA" id="ARBA00004323"/>
    </source>
</evidence>
<accession>A0A6J1F0E7</accession>
<evidence type="ECO:0000259" key="7">
    <source>
        <dbReference type="Pfam" id="PF03016"/>
    </source>
</evidence>
<keyword evidence="6" id="KW-0472">Membrane</keyword>
<keyword evidence="6" id="KW-0812">Transmembrane</keyword>
<keyword evidence="6" id="KW-1133">Transmembrane helix</keyword>
<comment type="subcellular location">
    <subcellularLocation>
        <location evidence="1">Golgi apparatus membrane</location>
        <topology evidence="1">Single-pass type II membrane protein</topology>
    </subcellularLocation>
</comment>